<keyword evidence="2" id="KW-1185">Reference proteome</keyword>
<dbReference type="EMBL" id="ACPB03047468">
    <property type="status" value="NOT_ANNOTATED_CDS"/>
    <property type="molecule type" value="Genomic_DNA"/>
</dbReference>
<dbReference type="Proteomes" id="UP000015103">
    <property type="component" value="Unassembled WGS sequence"/>
</dbReference>
<dbReference type="HOGENOM" id="CLU_3379682_0_0_1"/>
<proteinExistence type="predicted"/>
<evidence type="ECO:0000313" key="2">
    <source>
        <dbReference type="Proteomes" id="UP000015103"/>
    </source>
</evidence>
<organism evidence="1 2">
    <name type="scientific">Rhodnius prolixus</name>
    <name type="common">Triatomid bug</name>
    <dbReference type="NCBI Taxonomy" id="13249"/>
    <lineage>
        <taxon>Eukaryota</taxon>
        <taxon>Metazoa</taxon>
        <taxon>Ecdysozoa</taxon>
        <taxon>Arthropoda</taxon>
        <taxon>Hexapoda</taxon>
        <taxon>Insecta</taxon>
        <taxon>Pterygota</taxon>
        <taxon>Neoptera</taxon>
        <taxon>Paraneoptera</taxon>
        <taxon>Hemiptera</taxon>
        <taxon>Heteroptera</taxon>
        <taxon>Panheteroptera</taxon>
        <taxon>Cimicomorpha</taxon>
        <taxon>Reduviidae</taxon>
        <taxon>Triatominae</taxon>
        <taxon>Rhodnius</taxon>
    </lineage>
</organism>
<sequence length="34" mass="3556">MLPSVLLLVTLLVREAGANKPQPGPSLGPIKAFK</sequence>
<dbReference type="AlphaFoldDB" id="T1HWR8"/>
<accession>T1HWR8</accession>
<name>T1HWR8_RHOPR</name>
<evidence type="ECO:0000313" key="1">
    <source>
        <dbReference type="EnsemblMetazoa" id="RPRC008488-PA"/>
    </source>
</evidence>
<dbReference type="EnsemblMetazoa" id="RPRC008488-RA">
    <property type="protein sequence ID" value="RPRC008488-PA"/>
    <property type="gene ID" value="RPRC008488"/>
</dbReference>
<protein>
    <submittedName>
        <fullName evidence="1">Uncharacterized protein</fullName>
    </submittedName>
</protein>
<reference evidence="1" key="1">
    <citation type="submission" date="2015-05" db="UniProtKB">
        <authorList>
            <consortium name="EnsemblMetazoa"/>
        </authorList>
    </citation>
    <scope>IDENTIFICATION</scope>
</reference>
<dbReference type="InParanoid" id="T1HWR8"/>